<name>A0ABS9KA85_9BACT</name>
<organism evidence="3 4">
    <name type="scientific">Rhodohalobacter sulfatireducens</name>
    <dbReference type="NCBI Taxonomy" id="2911366"/>
    <lineage>
        <taxon>Bacteria</taxon>
        <taxon>Pseudomonadati</taxon>
        <taxon>Balneolota</taxon>
        <taxon>Balneolia</taxon>
        <taxon>Balneolales</taxon>
        <taxon>Balneolaceae</taxon>
        <taxon>Rhodohalobacter</taxon>
    </lineage>
</organism>
<proteinExistence type="predicted"/>
<dbReference type="Pfam" id="PF00534">
    <property type="entry name" value="Glycos_transf_1"/>
    <property type="match status" value="1"/>
</dbReference>
<dbReference type="Proteomes" id="UP001165366">
    <property type="component" value="Unassembled WGS sequence"/>
</dbReference>
<protein>
    <submittedName>
        <fullName evidence="3">Glycosyltransferase family 4 protein</fullName>
    </submittedName>
</protein>
<accession>A0ABS9KA85</accession>
<dbReference type="RefSeq" id="WP_237852581.1">
    <property type="nucleotide sequence ID" value="NZ_JAKLWS010000003.1"/>
</dbReference>
<dbReference type="SUPFAM" id="SSF53756">
    <property type="entry name" value="UDP-Glycosyltransferase/glycogen phosphorylase"/>
    <property type="match status" value="1"/>
</dbReference>
<evidence type="ECO:0000256" key="1">
    <source>
        <dbReference type="ARBA" id="ARBA00022679"/>
    </source>
</evidence>
<keyword evidence="1" id="KW-0808">Transferase</keyword>
<evidence type="ECO:0000313" key="4">
    <source>
        <dbReference type="Proteomes" id="UP001165366"/>
    </source>
</evidence>
<evidence type="ECO:0000259" key="2">
    <source>
        <dbReference type="Pfam" id="PF00534"/>
    </source>
</evidence>
<dbReference type="PANTHER" id="PTHR46401:SF2">
    <property type="entry name" value="GLYCOSYLTRANSFERASE WBBK-RELATED"/>
    <property type="match status" value="1"/>
</dbReference>
<dbReference type="InterPro" id="IPR001296">
    <property type="entry name" value="Glyco_trans_1"/>
</dbReference>
<keyword evidence="4" id="KW-1185">Reference proteome</keyword>
<sequence length="467" mass="53701">MALWYDVSDLMHWHLPHLTGIQRTVVGILNGLHSLDVHPRLVKFDEKKFSFKSLELDDLPQNVLQYIHISDINQLEISEPEIKPETNQIKEKLKDVLGTDPITRELVTNVRNFGSAGMSIPKNLIRWLSTRINTGNQTESEEQKFENRICSLPGNRTNNNRNESSESDVLLSFCASWTITGHATAVGSLQSQDVKVVRMIYDLIPTLKPQWVLENGQKIFSSWAQSLLCESDLIFTISEFSKKEIKRYCKKADIAKPPLEVVRLGDVMEGRNKYSAAKNNGPELTPKLIPDRPFFLCVCTIDVRKNHRLLYDAWNLMNSRDPESCPDLVCVGSKHLFVKDLIREIKFTPEVNKRIHILNNINDKDLDWYYNNCIATIYPSRYEGWGLPVAESLGYGRVCLASHATSIPEISKDLPEFFDPFNVYELLDLIQKCLQDDEWLEQKETEIREVFTPTPWTHTATQILNKI</sequence>
<dbReference type="Gene3D" id="3.40.50.2000">
    <property type="entry name" value="Glycogen Phosphorylase B"/>
    <property type="match status" value="1"/>
</dbReference>
<dbReference type="EMBL" id="JAKLWS010000003">
    <property type="protein sequence ID" value="MCG2587738.1"/>
    <property type="molecule type" value="Genomic_DNA"/>
</dbReference>
<reference evidence="3" key="1">
    <citation type="submission" date="2022-01" db="EMBL/GenBank/DDBJ databases">
        <authorList>
            <person name="Wang Y."/>
        </authorList>
    </citation>
    <scope>NUCLEOTIDE SEQUENCE</scope>
    <source>
        <strain evidence="3">WB101</strain>
    </source>
</reference>
<feature type="domain" description="Glycosyl transferase family 1" evidence="2">
    <location>
        <begin position="290"/>
        <end position="440"/>
    </location>
</feature>
<dbReference type="CDD" id="cd03809">
    <property type="entry name" value="GT4_MtfB-like"/>
    <property type="match status" value="1"/>
</dbReference>
<reference evidence="3" key="2">
    <citation type="submission" date="2024-05" db="EMBL/GenBank/DDBJ databases">
        <title>Rhodohalobacter halophilus gen. nov., sp. nov., a moderately halophilic member of the family Balneolaceae.</title>
        <authorList>
            <person name="Xia J."/>
        </authorList>
    </citation>
    <scope>NUCLEOTIDE SEQUENCE</scope>
    <source>
        <strain evidence="3">WB101</strain>
    </source>
</reference>
<evidence type="ECO:0000313" key="3">
    <source>
        <dbReference type="EMBL" id="MCG2587738.1"/>
    </source>
</evidence>
<dbReference type="PANTHER" id="PTHR46401">
    <property type="entry name" value="GLYCOSYLTRANSFERASE WBBK-RELATED"/>
    <property type="match status" value="1"/>
</dbReference>
<gene>
    <name evidence="3" type="ORF">L6773_04120</name>
</gene>
<comment type="caution">
    <text evidence="3">The sequence shown here is derived from an EMBL/GenBank/DDBJ whole genome shotgun (WGS) entry which is preliminary data.</text>
</comment>